<name>A0A5C7S517_THASP</name>
<dbReference type="RefSeq" id="WP_276662874.1">
    <property type="nucleotide sequence ID" value="NZ_SSFD01000402.1"/>
</dbReference>
<dbReference type="AlphaFoldDB" id="A0A5C7S517"/>
<gene>
    <name evidence="2" type="ORF">E6Q80_23600</name>
</gene>
<dbReference type="EMBL" id="SSFD01000402">
    <property type="protein sequence ID" value="TXH78076.1"/>
    <property type="molecule type" value="Genomic_DNA"/>
</dbReference>
<sequence>MNAKHARSTRPAQSGYVLLEALVALLIFSLGLLGMIGFQAASTKIATDSRFRTEAAMLADELLAKMTASDVSKVETEFAYPNGPKFKAWLNDRVIAAARLPNAVVTPTFTKSATTSTLLVSLVVEWEMPGVAKDPKQIKEVKGRYVTRALLF</sequence>
<accession>A0A5C7S517</accession>
<evidence type="ECO:0000313" key="2">
    <source>
        <dbReference type="EMBL" id="TXH78076.1"/>
    </source>
</evidence>
<feature type="transmembrane region" description="Helical" evidence="1">
    <location>
        <begin position="21"/>
        <end position="41"/>
    </location>
</feature>
<keyword evidence="1" id="KW-1133">Transmembrane helix</keyword>
<proteinExistence type="predicted"/>
<reference evidence="2 3" key="1">
    <citation type="submission" date="2018-09" db="EMBL/GenBank/DDBJ databases">
        <title>Metagenome Assembled Genomes from an Advanced Water Purification Facility.</title>
        <authorList>
            <person name="Stamps B.W."/>
            <person name="Spear J.R."/>
        </authorList>
    </citation>
    <scope>NUCLEOTIDE SEQUENCE [LARGE SCALE GENOMIC DNA]</scope>
    <source>
        <strain evidence="2">Bin_27_1</strain>
    </source>
</reference>
<keyword evidence="1" id="KW-0472">Membrane</keyword>
<evidence type="ECO:0000313" key="3">
    <source>
        <dbReference type="Proteomes" id="UP000321192"/>
    </source>
</evidence>
<comment type="caution">
    <text evidence="2">The sequence shown here is derived from an EMBL/GenBank/DDBJ whole genome shotgun (WGS) entry which is preliminary data.</text>
</comment>
<evidence type="ECO:0000256" key="1">
    <source>
        <dbReference type="SAM" id="Phobius"/>
    </source>
</evidence>
<organism evidence="2 3">
    <name type="scientific">Thauera aminoaromatica</name>
    <dbReference type="NCBI Taxonomy" id="164330"/>
    <lineage>
        <taxon>Bacteria</taxon>
        <taxon>Pseudomonadati</taxon>
        <taxon>Pseudomonadota</taxon>
        <taxon>Betaproteobacteria</taxon>
        <taxon>Rhodocyclales</taxon>
        <taxon>Zoogloeaceae</taxon>
        <taxon>Thauera</taxon>
    </lineage>
</organism>
<keyword evidence="1" id="KW-0812">Transmembrane</keyword>
<dbReference type="Proteomes" id="UP000321192">
    <property type="component" value="Unassembled WGS sequence"/>
</dbReference>
<protein>
    <submittedName>
        <fullName evidence="2">Pilus assembly protein PilV</fullName>
    </submittedName>
</protein>